<reference evidence="7 8" key="1">
    <citation type="submission" date="2014-05" db="EMBL/GenBank/DDBJ databases">
        <title>ATOL: Assembling a taxonomically balanced genome-scale reconstruction of the evolutionary history of the Enterobacteriaceae.</title>
        <authorList>
            <person name="Plunkett G.III."/>
            <person name="Neeno-Eckwall E.C."/>
            <person name="Glasner J.D."/>
            <person name="Perna N.T."/>
        </authorList>
    </citation>
    <scope>NUCLEOTIDE SEQUENCE [LARGE SCALE GENOMIC DNA]</scope>
    <source>
        <strain evidence="7 8">ATCC 33852</strain>
    </source>
</reference>
<dbReference type="EC" id="1.1.-.-" evidence="7"/>
<feature type="domain" description="Glucose-methanol-choline oxidoreductase C-terminal" evidence="6">
    <location>
        <begin position="457"/>
        <end position="579"/>
    </location>
</feature>
<proteinExistence type="inferred from homology"/>
<dbReference type="GO" id="GO:0050660">
    <property type="term" value="F:flavin adenine dinucleotide binding"/>
    <property type="evidence" value="ECO:0007669"/>
    <property type="project" value="InterPro"/>
</dbReference>
<keyword evidence="2" id="KW-0285">Flavoprotein</keyword>
<dbReference type="AlphaFoldDB" id="A0A085GEY3"/>
<accession>A0A085GEY3</accession>
<evidence type="ECO:0000313" key="8">
    <source>
        <dbReference type="Proteomes" id="UP000028640"/>
    </source>
</evidence>
<evidence type="ECO:0000256" key="3">
    <source>
        <dbReference type="ARBA" id="ARBA00022827"/>
    </source>
</evidence>
<dbReference type="Pfam" id="PF00732">
    <property type="entry name" value="GMC_oxred_N"/>
    <property type="match status" value="1"/>
</dbReference>
<keyword evidence="8" id="KW-1185">Reference proteome</keyword>
<evidence type="ECO:0000313" key="7">
    <source>
        <dbReference type="EMBL" id="KFC82278.1"/>
    </source>
</evidence>
<dbReference type="GO" id="GO:0033717">
    <property type="term" value="F:gluconate 2-dehydrogenase (acceptor) activity"/>
    <property type="evidence" value="ECO:0007669"/>
    <property type="project" value="UniProtKB-EC"/>
</dbReference>
<dbReference type="Gene3D" id="3.50.50.60">
    <property type="entry name" value="FAD/NAD(P)-binding domain"/>
    <property type="match status" value="2"/>
</dbReference>
<evidence type="ECO:0000256" key="2">
    <source>
        <dbReference type="ARBA" id="ARBA00022630"/>
    </source>
</evidence>
<organism evidence="7 8">
    <name type="scientific">Ewingella americana (strain ATCC 33852 / DSM 4580 / CCUG 14506 / JCM 5911 / LMG 7869 / NCTC 12157 / CDC 1468-78)</name>
    <dbReference type="NCBI Taxonomy" id="910964"/>
    <lineage>
        <taxon>Bacteria</taxon>
        <taxon>Pseudomonadati</taxon>
        <taxon>Pseudomonadota</taxon>
        <taxon>Gammaproteobacteria</taxon>
        <taxon>Enterobacterales</taxon>
        <taxon>Yersiniaceae</taxon>
        <taxon>Ewingella</taxon>
    </lineage>
</organism>
<comment type="caution">
    <text evidence="7">The sequence shown here is derived from an EMBL/GenBank/DDBJ whole genome shotgun (WGS) entry which is preliminary data.</text>
</comment>
<dbReference type="SUPFAM" id="SSF51905">
    <property type="entry name" value="FAD/NAD(P)-binding domain"/>
    <property type="match status" value="1"/>
</dbReference>
<dbReference type="Proteomes" id="UP000028640">
    <property type="component" value="Unassembled WGS sequence"/>
</dbReference>
<keyword evidence="4 7" id="KW-0560">Oxidoreductase</keyword>
<gene>
    <name evidence="7" type="ORF">GEAM_1537</name>
</gene>
<evidence type="ECO:0000256" key="4">
    <source>
        <dbReference type="ARBA" id="ARBA00023002"/>
    </source>
</evidence>
<sequence length="599" mass="65444">MEDEKLGAKEQIMAKKLPKTDVVVIGLGWAGSIIASELTDEGLNVVAIERGPWRDTARDFNVATVTDELRYNSRQELMVQTAQNAITIRNNPSQTALPMREWGSFHPGNGTGGAGNHWAGITFRFQPDEFRLKSHLTEKYGAKAIPEELVLQDWGTDWEEMEPHYSSFERLAGVSGKASNVKGEHHEGGNPYEGMRSIEYPTKPMDMPYGPTLFAEAARNMGYKAFPVPSSLVSEAYTNPLGVKMGPCTYCGFCTNYGCANYSKASAITTVLPALIRKENFEARTSCEVMRVVKSPDGKQVTGVVYIDSSGDEWEQPADLVIVTAFTFENVRLMLLSGIGKPYDPISGTGTTGRNYAYQTANGVQLFFDDKNFNPFIGAGAVGMGIDDFNNDNFDHSGLGFFGGGSIRVTPIGGAPIGYRPVPPGTPKWGKEWKKATVDNYLSSMSIGCEASSYTTRTNYLSLDPNYEDRLGRPLLRVTFDFPENDLKMAAYCTGKVGEIAKAMNPRQYVENPMKGHWNGAPYQSSHVVGGFVMGADPATSSVNKHLQVWDVPNLFVVGASAFPQNPGYNPTGTVGALAFKAAEAIRKFYLKKPGEMIA</sequence>
<dbReference type="InterPro" id="IPR036188">
    <property type="entry name" value="FAD/NAD-bd_sf"/>
</dbReference>
<evidence type="ECO:0000259" key="5">
    <source>
        <dbReference type="Pfam" id="PF00732"/>
    </source>
</evidence>
<dbReference type="Pfam" id="PF05199">
    <property type="entry name" value="GMC_oxred_C"/>
    <property type="match status" value="1"/>
</dbReference>
<dbReference type="PANTHER" id="PTHR46056">
    <property type="entry name" value="LONG-CHAIN-ALCOHOL OXIDASE"/>
    <property type="match status" value="1"/>
</dbReference>
<dbReference type="eggNOG" id="COG2303">
    <property type="taxonomic scope" value="Bacteria"/>
</dbReference>
<keyword evidence="3" id="KW-0274">FAD</keyword>
<protein>
    <submittedName>
        <fullName evidence="7">Membrane-bound flavoprotein subunit of gluconate 2-dehydrogenase</fullName>
        <ecNumber evidence="7">1.1.-.-</ecNumber>
        <ecNumber evidence="7">1.1.99.3</ecNumber>
    </submittedName>
</protein>
<dbReference type="InterPro" id="IPR007867">
    <property type="entry name" value="GMC_OxRtase_C"/>
</dbReference>
<dbReference type="InterPro" id="IPR000172">
    <property type="entry name" value="GMC_OxRdtase_N"/>
</dbReference>
<feature type="domain" description="Glucose-methanol-choline oxidoreductase N-terminal" evidence="5">
    <location>
        <begin position="246"/>
        <end position="345"/>
    </location>
</feature>
<dbReference type="STRING" id="910964.GEAM_1537"/>
<dbReference type="EMBL" id="JMPJ01000042">
    <property type="protein sequence ID" value="KFC82278.1"/>
    <property type="molecule type" value="Genomic_DNA"/>
</dbReference>
<dbReference type="EC" id="1.1.99.3" evidence="7"/>
<comment type="similarity">
    <text evidence="1">Belongs to the GMC oxidoreductase family.</text>
</comment>
<evidence type="ECO:0000259" key="6">
    <source>
        <dbReference type="Pfam" id="PF05199"/>
    </source>
</evidence>
<name>A0A085GEY3_EWIA3</name>
<dbReference type="PANTHER" id="PTHR46056:SF12">
    <property type="entry name" value="LONG-CHAIN-ALCOHOL OXIDASE"/>
    <property type="match status" value="1"/>
</dbReference>
<evidence type="ECO:0000256" key="1">
    <source>
        <dbReference type="ARBA" id="ARBA00010790"/>
    </source>
</evidence>